<evidence type="ECO:0000313" key="3">
    <source>
        <dbReference type="EMBL" id="RLK50285.1"/>
    </source>
</evidence>
<comment type="caution">
    <text evidence="3">The sequence shown here is derived from an EMBL/GenBank/DDBJ whole genome shotgun (WGS) entry which is preliminary data.</text>
</comment>
<dbReference type="OrthoDB" id="9766552at2"/>
<dbReference type="InterPro" id="IPR037035">
    <property type="entry name" value="GK-like_C_sf"/>
</dbReference>
<dbReference type="EMBL" id="RCDA01000001">
    <property type="protein sequence ID" value="RLK50285.1"/>
    <property type="molecule type" value="Genomic_DNA"/>
</dbReference>
<dbReference type="InterPro" id="IPR007835">
    <property type="entry name" value="MOFRL"/>
</dbReference>
<name>A0A498C3P0_9GAMM</name>
<keyword evidence="4" id="KW-1185">Reference proteome</keyword>
<dbReference type="Pfam" id="PF05161">
    <property type="entry name" value="MOFRL"/>
    <property type="match status" value="1"/>
</dbReference>
<sequence length="431" mass="44153">MDEQPEQFLRALFDTVVARVQPERALPPHLPEPPRGRTVVIGAGKGAAAMARALEGAWPGPLEGIVVTRYGHAVPCRHILVEEAGHPVPDEAGVRATAKILDWVSDLDEEDLVIALISGGGSALLVQPAPGIDLRTKQAISRQLLHSGADISEINCVRRHLSAVKGGRLAAACHPARVIGLLVSDVAGDDPAVIASGPTVGDATTCADARAVLERYAIRVPDAVDALLRSGRGETPAPGDHRLARVENRLVATPAQALEAAAARARESGVTPLVLGDAITGESREVAREQAALARQIASGQGPVAPPCVLLSGGETTVRVTGDGRGGPNAEFALAAALALEGCPGTWVLAADTDGVDGTEDNAGAWVSPATLSAAEEAGVDPQAFLARNDAYGFFAALGDLLVTGPTLTNVNDFRAILVLPETGGGGSGHA</sequence>
<feature type="domain" description="MOFRL" evidence="1">
    <location>
        <begin position="308"/>
        <end position="413"/>
    </location>
</feature>
<gene>
    <name evidence="3" type="ORF">DFR31_0178</name>
</gene>
<keyword evidence="3" id="KW-0418">Kinase</keyword>
<dbReference type="InterPro" id="IPR025286">
    <property type="entry name" value="MOFRL_assoc_dom"/>
</dbReference>
<dbReference type="Gene3D" id="3.40.50.10180">
    <property type="entry name" value="Glycerate kinase, MOFRL-like N-terminal domain"/>
    <property type="match status" value="1"/>
</dbReference>
<protein>
    <submittedName>
        <fullName evidence="3">Glycerate 2-kinase</fullName>
    </submittedName>
</protein>
<keyword evidence="3" id="KW-0808">Transferase</keyword>
<dbReference type="InterPro" id="IPR039760">
    <property type="entry name" value="MOFRL_protein"/>
</dbReference>
<dbReference type="RefSeq" id="WP_121440785.1">
    <property type="nucleotide sequence ID" value="NZ_RCDA01000001.1"/>
</dbReference>
<dbReference type="Gene3D" id="3.40.1480.10">
    <property type="entry name" value="MOFRL domain"/>
    <property type="match status" value="1"/>
</dbReference>
<dbReference type="FunFam" id="3.40.1480.10:FF:000002">
    <property type="entry name" value="Glycerate kinase"/>
    <property type="match status" value="1"/>
</dbReference>
<dbReference type="Proteomes" id="UP000275461">
    <property type="component" value="Unassembled WGS sequence"/>
</dbReference>
<dbReference type="GO" id="GO:0005737">
    <property type="term" value="C:cytoplasm"/>
    <property type="evidence" value="ECO:0007669"/>
    <property type="project" value="TreeGrafter"/>
</dbReference>
<dbReference type="PANTHER" id="PTHR12227">
    <property type="entry name" value="GLYCERATE KINASE"/>
    <property type="match status" value="1"/>
</dbReference>
<evidence type="ECO:0000259" key="2">
    <source>
        <dbReference type="Pfam" id="PF13660"/>
    </source>
</evidence>
<organism evidence="3 4">
    <name type="scientific">Alkalispirillum mobile</name>
    <dbReference type="NCBI Taxonomy" id="85925"/>
    <lineage>
        <taxon>Bacteria</taxon>
        <taxon>Pseudomonadati</taxon>
        <taxon>Pseudomonadota</taxon>
        <taxon>Gammaproteobacteria</taxon>
        <taxon>Chromatiales</taxon>
        <taxon>Ectothiorhodospiraceae</taxon>
        <taxon>Alkalispirillum</taxon>
    </lineage>
</organism>
<dbReference type="InterPro" id="IPR038614">
    <property type="entry name" value="GK_N_sf"/>
</dbReference>
<dbReference type="SUPFAM" id="SSF82544">
    <property type="entry name" value="GckA/TtuD-like"/>
    <property type="match status" value="1"/>
</dbReference>
<dbReference type="Pfam" id="PF13660">
    <property type="entry name" value="DUF4147"/>
    <property type="match status" value="1"/>
</dbReference>
<evidence type="ECO:0000313" key="4">
    <source>
        <dbReference type="Proteomes" id="UP000275461"/>
    </source>
</evidence>
<dbReference type="PANTHER" id="PTHR12227:SF0">
    <property type="entry name" value="GLYCERATE KINASE"/>
    <property type="match status" value="1"/>
</dbReference>
<evidence type="ECO:0000259" key="1">
    <source>
        <dbReference type="Pfam" id="PF05161"/>
    </source>
</evidence>
<feature type="domain" description="MOFRL-associated" evidence="2">
    <location>
        <begin position="9"/>
        <end position="228"/>
    </location>
</feature>
<reference evidence="3 4" key="1">
    <citation type="submission" date="2018-10" db="EMBL/GenBank/DDBJ databases">
        <title>Genomic Encyclopedia of Type Strains, Phase IV (KMG-IV): sequencing the most valuable type-strain genomes for metagenomic binning, comparative biology and taxonomic classification.</title>
        <authorList>
            <person name="Goeker M."/>
        </authorList>
    </citation>
    <scope>NUCLEOTIDE SEQUENCE [LARGE SCALE GENOMIC DNA]</scope>
    <source>
        <strain evidence="3 4">DSM 12769</strain>
    </source>
</reference>
<dbReference type="GO" id="GO:0008887">
    <property type="term" value="F:glycerate kinase activity"/>
    <property type="evidence" value="ECO:0007669"/>
    <property type="project" value="InterPro"/>
</dbReference>
<accession>A0A498C3P0</accession>
<dbReference type="AlphaFoldDB" id="A0A498C3P0"/>
<proteinExistence type="predicted"/>